<feature type="compositionally biased region" description="Low complexity" evidence="1">
    <location>
        <begin position="133"/>
        <end position="146"/>
    </location>
</feature>
<dbReference type="AlphaFoldDB" id="R9AN16"/>
<feature type="transmembrane region" description="Helical" evidence="2">
    <location>
        <begin position="36"/>
        <end position="55"/>
    </location>
</feature>
<organism evidence="3 4">
    <name type="scientific">Wallemia ichthyophaga (strain EXF-994 / CBS 113033)</name>
    <dbReference type="NCBI Taxonomy" id="1299270"/>
    <lineage>
        <taxon>Eukaryota</taxon>
        <taxon>Fungi</taxon>
        <taxon>Dikarya</taxon>
        <taxon>Basidiomycota</taxon>
        <taxon>Wallemiomycotina</taxon>
        <taxon>Wallemiomycetes</taxon>
        <taxon>Wallemiales</taxon>
        <taxon>Wallemiaceae</taxon>
        <taxon>Wallemia</taxon>
    </lineage>
</organism>
<proteinExistence type="predicted"/>
<dbReference type="OMA" id="ASHFNQE"/>
<feature type="compositionally biased region" description="Basic and acidic residues" evidence="1">
    <location>
        <begin position="192"/>
        <end position="206"/>
    </location>
</feature>
<dbReference type="Proteomes" id="UP000014064">
    <property type="component" value="Unassembled WGS sequence"/>
</dbReference>
<feature type="transmembrane region" description="Helical" evidence="2">
    <location>
        <begin position="62"/>
        <end position="81"/>
    </location>
</feature>
<dbReference type="RefSeq" id="XP_009266599.1">
    <property type="nucleotide sequence ID" value="XM_009268324.1"/>
</dbReference>
<name>R9AN16_WALI9</name>
<keyword evidence="2" id="KW-0472">Membrane</keyword>
<dbReference type="KEGG" id="wic:J056_003020"/>
<dbReference type="HOGENOM" id="CLU_118232_0_0_1"/>
<accession>R9AN16</accession>
<evidence type="ECO:0000313" key="4">
    <source>
        <dbReference type="Proteomes" id="UP000014064"/>
    </source>
</evidence>
<evidence type="ECO:0000313" key="3">
    <source>
        <dbReference type="EMBL" id="EOR03563.1"/>
    </source>
</evidence>
<dbReference type="GeneID" id="20375972"/>
<feature type="compositionally biased region" description="Polar residues" evidence="1">
    <location>
        <begin position="155"/>
        <end position="182"/>
    </location>
</feature>
<evidence type="ECO:0000256" key="1">
    <source>
        <dbReference type="SAM" id="MobiDB-lite"/>
    </source>
</evidence>
<keyword evidence="4" id="KW-1185">Reference proteome</keyword>
<gene>
    <name evidence="3" type="ORF">J056_003020</name>
</gene>
<keyword evidence="2" id="KW-1133">Transmembrane helix</keyword>
<sequence>MPKVIQLDRELVEEYISKGELKANDLDMLNNSLQTTLRYVGFGAVAGAGSLFYLARRYQRRWALPAFAGGVSGTFLGQYVGAMSFASHFNQEGRDPRVVLQTLARISRESDVKRAQRMAGGGSVETVRGDSGGSSSHGIGSNAGSSRWDQLRGASGTNGIPQSTSATQSTPAIDTDLTNFPRSSEDFEYVSDSDRSEYRSSAEKDL</sequence>
<keyword evidence="2" id="KW-0812">Transmembrane</keyword>
<reference evidence="4" key="1">
    <citation type="journal article" date="2013" name="BMC Genomics">
        <title>Genome and transcriptome sequencing of the halophilic fungus Wallemia ichthyophaga: haloadaptations present and absent.</title>
        <authorList>
            <person name="Zajc J."/>
            <person name="Liu Y."/>
            <person name="Dai W."/>
            <person name="Yang Z."/>
            <person name="Hu J."/>
            <person name="Gostincar C."/>
            <person name="Gunde-Cimerman N."/>
        </authorList>
    </citation>
    <scope>NUCLEOTIDE SEQUENCE [LARGE SCALE GENOMIC DNA]</scope>
    <source>
        <strain evidence="4">EXF-994 / CBS 113033</strain>
    </source>
</reference>
<protein>
    <submittedName>
        <fullName evidence="3">Uncharacterized protein</fullName>
    </submittedName>
</protein>
<dbReference type="OrthoDB" id="3406504at2759"/>
<feature type="region of interest" description="Disordered" evidence="1">
    <location>
        <begin position="111"/>
        <end position="206"/>
    </location>
</feature>
<dbReference type="EMBL" id="KE007226">
    <property type="protein sequence ID" value="EOR03563.1"/>
    <property type="molecule type" value="Genomic_DNA"/>
</dbReference>
<evidence type="ECO:0000256" key="2">
    <source>
        <dbReference type="SAM" id="Phobius"/>
    </source>
</evidence>